<protein>
    <recommendedName>
        <fullName evidence="12">Tryptophan synthase beta chain</fullName>
        <ecNumber evidence="12">4.2.1.20</ecNumber>
    </recommendedName>
</protein>
<comment type="caution">
    <text evidence="14">The sequence shown here is derived from an EMBL/GenBank/DDBJ whole genome shotgun (WGS) entry which is preliminary data.</text>
</comment>
<dbReference type="InterPro" id="IPR001926">
    <property type="entry name" value="TrpB-like_PALP"/>
</dbReference>
<dbReference type="PROSITE" id="PS00168">
    <property type="entry name" value="TRP_SYNTHASE_BETA"/>
    <property type="match status" value="1"/>
</dbReference>
<dbReference type="HAMAP" id="MF_00133">
    <property type="entry name" value="Trp_synth_beta"/>
    <property type="match status" value="1"/>
</dbReference>
<keyword evidence="6 12" id="KW-0028">Amino-acid biosynthesis</keyword>
<dbReference type="CDD" id="cd06446">
    <property type="entry name" value="Trp-synth_B"/>
    <property type="match status" value="1"/>
</dbReference>
<evidence type="ECO:0000256" key="8">
    <source>
        <dbReference type="ARBA" id="ARBA00022898"/>
    </source>
</evidence>
<dbReference type="UniPathway" id="UPA00035">
    <property type="reaction ID" value="UER00044"/>
</dbReference>
<comment type="subunit">
    <text evidence="5 12">Tetramer of two alpha and two beta chains.</text>
</comment>
<name>A0A3A4NDC8_ABYX5</name>
<evidence type="ECO:0000256" key="1">
    <source>
        <dbReference type="ARBA" id="ARBA00001933"/>
    </source>
</evidence>
<dbReference type="GO" id="GO:0030170">
    <property type="term" value="F:pyridoxal phosphate binding"/>
    <property type="evidence" value="ECO:0007669"/>
    <property type="project" value="InterPro"/>
</dbReference>
<dbReference type="PIRSF" id="PIRSF001413">
    <property type="entry name" value="Trp_syn_beta"/>
    <property type="match status" value="1"/>
</dbReference>
<comment type="cofactor">
    <cofactor evidence="1 12">
        <name>pyridoxal 5'-phosphate</name>
        <dbReference type="ChEBI" id="CHEBI:597326"/>
    </cofactor>
</comment>
<evidence type="ECO:0000256" key="7">
    <source>
        <dbReference type="ARBA" id="ARBA00022822"/>
    </source>
</evidence>
<dbReference type="NCBIfam" id="TIGR01415">
    <property type="entry name" value="trpB_rel"/>
    <property type="match status" value="1"/>
</dbReference>
<keyword evidence="9 12" id="KW-0057">Aromatic amino acid biosynthesis</keyword>
<dbReference type="NCBIfam" id="NF009057">
    <property type="entry name" value="PRK12391.1"/>
    <property type="match status" value="1"/>
</dbReference>
<dbReference type="GO" id="GO:0005737">
    <property type="term" value="C:cytoplasm"/>
    <property type="evidence" value="ECO:0007669"/>
    <property type="project" value="TreeGrafter"/>
</dbReference>
<comment type="pathway">
    <text evidence="3 12">Amino-acid biosynthesis; L-tryptophan biosynthesis; L-tryptophan from chorismate: step 5/5.</text>
</comment>
<evidence type="ECO:0000256" key="6">
    <source>
        <dbReference type="ARBA" id="ARBA00022605"/>
    </source>
</evidence>
<evidence type="ECO:0000313" key="14">
    <source>
        <dbReference type="EMBL" id="RJP19183.1"/>
    </source>
</evidence>
<dbReference type="AlphaFoldDB" id="A0A3A4NDC8"/>
<dbReference type="PANTHER" id="PTHR48077:SF6">
    <property type="entry name" value="TRYPTOPHAN SYNTHASE"/>
    <property type="match status" value="1"/>
</dbReference>
<dbReference type="Gene3D" id="3.40.50.1100">
    <property type="match status" value="2"/>
</dbReference>
<dbReference type="SUPFAM" id="SSF53686">
    <property type="entry name" value="Tryptophan synthase beta subunit-like PLP-dependent enzymes"/>
    <property type="match status" value="1"/>
</dbReference>
<evidence type="ECO:0000256" key="11">
    <source>
        <dbReference type="ARBA" id="ARBA00049047"/>
    </source>
</evidence>
<evidence type="ECO:0000256" key="3">
    <source>
        <dbReference type="ARBA" id="ARBA00004733"/>
    </source>
</evidence>
<gene>
    <name evidence="12" type="primary">trpB</name>
    <name evidence="14" type="ORF">C4520_13425</name>
</gene>
<dbReference type="InterPro" id="IPR006654">
    <property type="entry name" value="Trp_synth_beta"/>
</dbReference>
<reference evidence="14 15" key="1">
    <citation type="journal article" date="2017" name="ISME J.">
        <title>Energy and carbon metabolisms in a deep terrestrial subsurface fluid microbial community.</title>
        <authorList>
            <person name="Momper L."/>
            <person name="Jungbluth S.P."/>
            <person name="Lee M.D."/>
            <person name="Amend J.P."/>
        </authorList>
    </citation>
    <scope>NUCLEOTIDE SEQUENCE [LARGE SCALE GENOMIC DNA]</scope>
    <source>
        <strain evidence="14">SURF_5</strain>
    </source>
</reference>
<dbReference type="InterPro" id="IPR006316">
    <property type="entry name" value="Trp_synth_b-like"/>
</dbReference>
<evidence type="ECO:0000313" key="15">
    <source>
        <dbReference type="Proteomes" id="UP000265882"/>
    </source>
</evidence>
<accession>A0A3A4NDC8</accession>
<evidence type="ECO:0000256" key="9">
    <source>
        <dbReference type="ARBA" id="ARBA00023141"/>
    </source>
</evidence>
<dbReference type="PANTHER" id="PTHR48077">
    <property type="entry name" value="TRYPTOPHAN SYNTHASE-RELATED"/>
    <property type="match status" value="1"/>
</dbReference>
<dbReference type="Proteomes" id="UP000265882">
    <property type="component" value="Unassembled WGS sequence"/>
</dbReference>
<keyword evidence="10 12" id="KW-0456">Lyase</keyword>
<dbReference type="GO" id="GO:0052684">
    <property type="term" value="F:L-serine hydro-lyase (adding indole, L-tryptophan-forming) activity"/>
    <property type="evidence" value="ECO:0007669"/>
    <property type="project" value="TreeGrafter"/>
</dbReference>
<dbReference type="EC" id="4.2.1.20" evidence="12"/>
<keyword evidence="7 12" id="KW-0822">Tryptophan biosynthesis</keyword>
<comment type="catalytic activity">
    <reaction evidence="11 12">
        <text>(1S,2R)-1-C-(indol-3-yl)glycerol 3-phosphate + L-serine = D-glyceraldehyde 3-phosphate + L-tryptophan + H2O</text>
        <dbReference type="Rhea" id="RHEA:10532"/>
        <dbReference type="ChEBI" id="CHEBI:15377"/>
        <dbReference type="ChEBI" id="CHEBI:33384"/>
        <dbReference type="ChEBI" id="CHEBI:57912"/>
        <dbReference type="ChEBI" id="CHEBI:58866"/>
        <dbReference type="ChEBI" id="CHEBI:59776"/>
        <dbReference type="EC" id="4.2.1.20"/>
    </reaction>
</comment>
<comment type="similarity">
    <text evidence="4 12">Belongs to the TrpB family.</text>
</comment>
<evidence type="ECO:0000256" key="2">
    <source>
        <dbReference type="ARBA" id="ARBA00002786"/>
    </source>
</evidence>
<dbReference type="InterPro" id="IPR036052">
    <property type="entry name" value="TrpB-like_PALP_sf"/>
</dbReference>
<dbReference type="EMBL" id="QZKU01000092">
    <property type="protein sequence ID" value="RJP19183.1"/>
    <property type="molecule type" value="Genomic_DNA"/>
</dbReference>
<keyword evidence="8 12" id="KW-0663">Pyridoxal phosphate</keyword>
<dbReference type="InterPro" id="IPR023026">
    <property type="entry name" value="Trp_synth_beta/beta-like"/>
</dbReference>
<comment type="function">
    <text evidence="2 12">The beta subunit is responsible for the synthesis of L-tryptophan from indole and L-serine.</text>
</comment>
<proteinExistence type="inferred from homology"/>
<dbReference type="GO" id="GO:0004834">
    <property type="term" value="F:tryptophan synthase activity"/>
    <property type="evidence" value="ECO:0007669"/>
    <property type="project" value="UniProtKB-UniRule"/>
</dbReference>
<sequence length="451" mass="49789">MEENKFLLATKDIPKTWYNILPDLPRPMDPPLNPATKQPIGPEALAALFPMGLIEQEVSGQAEIAIPAEILDIYALWRPTPLRRAFRLEKMLDTPARIYYKDESVSPTGSHKLNTAVAQVYYNKKEGTKRITTETGAGQWGSALSVACKMFDIPCRVYMVKVSYQQKPYRRSLMQVYGAEVIPSPSKLTKFGEQILKDDPDCSGSLGIAISEAIEDCVTSKNTKYSLGSVLNHVLLHQTVIGQEARKQMQMAGAYPDYVIGCVGGGSNYAGLALPFMRDKLKDGKKTTFIAVEPRACPTITKGKYAYDHGDTAKMTPLLKQHTLGHIFVPPAIHAGGLRYHGMAGIISFLCNEKLMNAIAFHQNEVFKDAIVFAQAEGVIPAPETTHAISAAMSVARDCKKTGEKKNILFNFSGHGYFDMAAYDAYLAGKLDDFEYPQHEIEEALKCLPQV</sequence>
<dbReference type="InterPro" id="IPR006653">
    <property type="entry name" value="Trp_synth_b_CS"/>
</dbReference>
<organism evidence="14 15">
    <name type="scientific">Abyssobacteria bacterium (strain SURF_5)</name>
    <dbReference type="NCBI Taxonomy" id="2093360"/>
    <lineage>
        <taxon>Bacteria</taxon>
        <taxon>Pseudomonadati</taxon>
        <taxon>Candidatus Hydrogenedentota</taxon>
        <taxon>Candidatus Abyssobacteria</taxon>
    </lineage>
</organism>
<evidence type="ECO:0000256" key="5">
    <source>
        <dbReference type="ARBA" id="ARBA00011270"/>
    </source>
</evidence>
<evidence type="ECO:0000256" key="12">
    <source>
        <dbReference type="HAMAP-Rule" id="MF_00133"/>
    </source>
</evidence>
<dbReference type="Pfam" id="PF00291">
    <property type="entry name" value="PALP"/>
    <property type="match status" value="1"/>
</dbReference>
<feature type="domain" description="Tryptophan synthase beta chain-like PALP" evidence="13">
    <location>
        <begin position="77"/>
        <end position="414"/>
    </location>
</feature>
<evidence type="ECO:0000259" key="13">
    <source>
        <dbReference type="Pfam" id="PF00291"/>
    </source>
</evidence>
<evidence type="ECO:0000256" key="4">
    <source>
        <dbReference type="ARBA" id="ARBA00009982"/>
    </source>
</evidence>
<dbReference type="PIRSF" id="PIRSF500824">
    <property type="entry name" value="TrpB_prok"/>
    <property type="match status" value="1"/>
</dbReference>
<feature type="modified residue" description="N6-(pyridoxal phosphate)lysine" evidence="12">
    <location>
        <position position="112"/>
    </location>
</feature>
<evidence type="ECO:0000256" key="10">
    <source>
        <dbReference type="ARBA" id="ARBA00023239"/>
    </source>
</evidence>